<dbReference type="Pfam" id="PF01656">
    <property type="entry name" value="CbiA"/>
    <property type="match status" value="1"/>
</dbReference>
<protein>
    <submittedName>
        <fullName evidence="5">AAA family ATPase</fullName>
    </submittedName>
</protein>
<dbReference type="PANTHER" id="PTHR43384">
    <property type="entry name" value="SEPTUM SITE-DETERMINING PROTEIN MIND HOMOLOG, CHLOROPLASTIC-RELATED"/>
    <property type="match status" value="1"/>
</dbReference>
<evidence type="ECO:0000256" key="3">
    <source>
        <dbReference type="SAM" id="MobiDB-lite"/>
    </source>
</evidence>
<dbReference type="PANTHER" id="PTHR43384:SF6">
    <property type="entry name" value="SEPTUM SITE-DETERMINING PROTEIN MIND HOMOLOG, CHLOROPLASTIC"/>
    <property type="match status" value="1"/>
</dbReference>
<dbReference type="Proteomes" id="UP001629462">
    <property type="component" value="Unassembled WGS sequence"/>
</dbReference>
<dbReference type="InterPro" id="IPR050625">
    <property type="entry name" value="ParA/MinD_ATPase"/>
</dbReference>
<organism evidence="5 6">
    <name type="scientific">Caballeronia jiangsuensis</name>
    <dbReference type="NCBI Taxonomy" id="1458357"/>
    <lineage>
        <taxon>Bacteria</taxon>
        <taxon>Pseudomonadati</taxon>
        <taxon>Pseudomonadota</taxon>
        <taxon>Betaproteobacteria</taxon>
        <taxon>Burkholderiales</taxon>
        <taxon>Burkholderiaceae</taxon>
        <taxon>Caballeronia</taxon>
    </lineage>
</organism>
<accession>A0ABW9CIL5</accession>
<sequence>MTTFDQTLPIVSNILDGHRDVLAALTPIVVNRDLNGRIRLIVGEELRDAADATAPLDAITAELAEKLGPHGFPARRADSVGPKADERPYSHRPTTNPGLLFESDIDSLLRGVAHFALPGFDGVHVVDRLATETNWASIAPVTAGAPRIAFFSIKGGVGRSTALASSAWALAQQGKRVLVLDLDLESPGLSSSLLPDDRRPTYGIADWLVEDLVGNGDQVFDSMVATSTLSHDGEIYVVPAHGLDPGEYIGKLGRVWMPKVSANGVKEGWSERLRRLIDALEQQWQPDVILIDSRAGIDEIASACVTDLGANLVLLFAIDGEQTWSGYRILFRHWRTAGVARDIRERLQLVGAMIPEVESADYFKGLCERGWNVFAEELYDDVPAGVAADDLWSFAESDDTAPHYPWPIRWHRGFAALRSLHTRIETVDPQEVTAVFGHLLVELAVLTDADEGLRHDE</sequence>
<evidence type="ECO:0000313" key="5">
    <source>
        <dbReference type="EMBL" id="MFM0518421.1"/>
    </source>
</evidence>
<keyword evidence="2" id="KW-0067">ATP-binding</keyword>
<proteinExistence type="predicted"/>
<feature type="domain" description="CobQ/CobB/MinD/ParA nucleotide binding" evidence="4">
    <location>
        <begin position="148"/>
        <end position="282"/>
    </location>
</feature>
<feature type="compositionally biased region" description="Basic and acidic residues" evidence="3">
    <location>
        <begin position="75"/>
        <end position="89"/>
    </location>
</feature>
<feature type="region of interest" description="Disordered" evidence="3">
    <location>
        <begin position="69"/>
        <end position="96"/>
    </location>
</feature>
<name>A0ABW9CIL5_9BURK</name>
<gene>
    <name evidence="5" type="ORF">PQR08_13395</name>
</gene>
<dbReference type="InterPro" id="IPR002586">
    <property type="entry name" value="CobQ/CobB/MinD/ParA_Nub-bd_dom"/>
</dbReference>
<dbReference type="EMBL" id="JAQQDB010000011">
    <property type="protein sequence ID" value="MFM0518421.1"/>
    <property type="molecule type" value="Genomic_DNA"/>
</dbReference>
<dbReference type="RefSeq" id="WP_408161414.1">
    <property type="nucleotide sequence ID" value="NZ_JAQQDB010000011.1"/>
</dbReference>
<evidence type="ECO:0000259" key="4">
    <source>
        <dbReference type="Pfam" id="PF01656"/>
    </source>
</evidence>
<dbReference type="SUPFAM" id="SSF52540">
    <property type="entry name" value="P-loop containing nucleoside triphosphate hydrolases"/>
    <property type="match status" value="1"/>
</dbReference>
<dbReference type="Gene3D" id="3.40.50.300">
    <property type="entry name" value="P-loop containing nucleotide triphosphate hydrolases"/>
    <property type="match status" value="1"/>
</dbReference>
<evidence type="ECO:0000256" key="2">
    <source>
        <dbReference type="ARBA" id="ARBA00022840"/>
    </source>
</evidence>
<comment type="caution">
    <text evidence="5">The sequence shown here is derived from an EMBL/GenBank/DDBJ whole genome shotgun (WGS) entry which is preliminary data.</text>
</comment>
<evidence type="ECO:0000313" key="6">
    <source>
        <dbReference type="Proteomes" id="UP001629462"/>
    </source>
</evidence>
<keyword evidence="6" id="KW-1185">Reference proteome</keyword>
<keyword evidence="1" id="KW-0547">Nucleotide-binding</keyword>
<dbReference type="InterPro" id="IPR027417">
    <property type="entry name" value="P-loop_NTPase"/>
</dbReference>
<reference evidence="5 6" key="1">
    <citation type="journal article" date="2024" name="Chem. Sci.">
        <title>Discovery of megapolipeptins by genome mining of a Burkholderiales bacteria collection.</title>
        <authorList>
            <person name="Paulo B.S."/>
            <person name="Recchia M.J.J."/>
            <person name="Lee S."/>
            <person name="Fergusson C.H."/>
            <person name="Romanowski S.B."/>
            <person name="Hernandez A."/>
            <person name="Krull N."/>
            <person name="Liu D.Y."/>
            <person name="Cavanagh H."/>
            <person name="Bos A."/>
            <person name="Gray C.A."/>
            <person name="Murphy B.T."/>
            <person name="Linington R.G."/>
            <person name="Eustaquio A.S."/>
        </authorList>
    </citation>
    <scope>NUCLEOTIDE SEQUENCE [LARGE SCALE GENOMIC DNA]</scope>
    <source>
        <strain evidence="5 6">RL17-374-BIF-D</strain>
    </source>
</reference>
<dbReference type="NCBIfam" id="NF047398">
    <property type="entry name" value="AAA_KGGVGR"/>
    <property type="match status" value="1"/>
</dbReference>
<evidence type="ECO:0000256" key="1">
    <source>
        <dbReference type="ARBA" id="ARBA00022741"/>
    </source>
</evidence>